<dbReference type="AlphaFoldDB" id="A0AAW2TM57"/>
<sequence length="628" mass="71354">MNNSSSRQRNLGPGVQCLLDYLKRMQAENPGFFYATEGDSEHCGNVFWTDATSRANYSYFGDTVRVDTSYRTNRSKIPFITFTGINHHAQPVLFGCALLLNESDNSFIWLLQTWLRAMSGRSPVSITCDPDRLIQIAVAQVLPEARSRFCRWSIFRQTQEKLSNVYQTNSTFDFEFQKCVNEADTVEEFESCWATLLSRYYLMDNEWLQSLYNIRDQWVPIYLRDVFFGELSTVEQNDALSLFFDGLLSTSTTIQLLIKQYEKTISSWHEKELKDDFDTSNTTPVLKTPSPMEKQAANLYTRRIFMKFQGELVETLANPATIVDDSGTVITYRVAKFGEEHKAHTVRFNAFEMKATCSCRMFEFSGIICRHVLSVFRAKNVLMLPPEYVLKRWTRNAKTGVGESEPDSAFGLPSNSQDSPIVRHNNLRQEAVKYVEEGAKSIHVYNVAMSALQEASKRVSAAKCKNSGTTLGTSEANGGNLEMHAIENQSASCLSREEKEKKIRELSTELELTNQRCEVYRAILLALFRDIEDQKLKLSVKRSSAFALREISCYPVRAAKEPSSAQNLSSSLSSSSLTRARLLTRARARARRAQAIEARARAQLTRVELELEPEQLASSSRAQFTIFS</sequence>
<keyword evidence="4 6" id="KW-0862">Zinc</keyword>
<keyword evidence="3 5" id="KW-0863">Zinc-finger</keyword>
<evidence type="ECO:0000259" key="8">
    <source>
        <dbReference type="PROSITE" id="PS50966"/>
    </source>
</evidence>
<dbReference type="PROSITE" id="PS50966">
    <property type="entry name" value="ZF_SWIM"/>
    <property type="match status" value="1"/>
</dbReference>
<evidence type="ECO:0000256" key="4">
    <source>
        <dbReference type="ARBA" id="ARBA00022833"/>
    </source>
</evidence>
<evidence type="ECO:0000256" key="1">
    <source>
        <dbReference type="ARBA" id="ARBA00005889"/>
    </source>
</evidence>
<evidence type="ECO:0000256" key="7">
    <source>
        <dbReference type="SAM" id="MobiDB-lite"/>
    </source>
</evidence>
<keyword evidence="6" id="KW-0539">Nucleus</keyword>
<name>A0AAW2TM57_9LAMI</name>
<feature type="domain" description="SWIM-type" evidence="8">
    <location>
        <begin position="344"/>
        <end position="380"/>
    </location>
</feature>
<dbReference type="Pfam" id="PF10551">
    <property type="entry name" value="MULE"/>
    <property type="match status" value="1"/>
</dbReference>
<gene>
    <name evidence="9" type="ORF">Slati_3875300</name>
</gene>
<evidence type="ECO:0000256" key="6">
    <source>
        <dbReference type="RuleBase" id="RU367018"/>
    </source>
</evidence>
<feature type="region of interest" description="Disordered" evidence="7">
    <location>
        <begin position="400"/>
        <end position="421"/>
    </location>
</feature>
<comment type="subcellular location">
    <subcellularLocation>
        <location evidence="6">Nucleus</location>
    </subcellularLocation>
</comment>
<comment type="function">
    <text evidence="6">Putative transcription activator involved in regulating light control of development.</text>
</comment>
<dbReference type="SMART" id="SM00575">
    <property type="entry name" value="ZnF_PMZ"/>
    <property type="match status" value="1"/>
</dbReference>
<proteinExistence type="inferred from homology"/>
<dbReference type="InterPro" id="IPR007527">
    <property type="entry name" value="Znf_SWIM"/>
</dbReference>
<dbReference type="Pfam" id="PF04434">
    <property type="entry name" value="SWIM"/>
    <property type="match status" value="1"/>
</dbReference>
<evidence type="ECO:0000313" key="9">
    <source>
        <dbReference type="EMBL" id="KAL0405614.1"/>
    </source>
</evidence>
<dbReference type="PANTHER" id="PTHR31669:SF240">
    <property type="entry name" value="PROTEIN FAR1-RELATED SEQUENCE 9"/>
    <property type="match status" value="1"/>
</dbReference>
<dbReference type="GO" id="GO:0005634">
    <property type="term" value="C:nucleus"/>
    <property type="evidence" value="ECO:0007669"/>
    <property type="project" value="UniProtKB-SubCell"/>
</dbReference>
<dbReference type="InterPro" id="IPR006564">
    <property type="entry name" value="Znf_PMZ"/>
</dbReference>
<comment type="similarity">
    <text evidence="1 6">Belongs to the FHY3/FAR1 family.</text>
</comment>
<evidence type="ECO:0000256" key="5">
    <source>
        <dbReference type="PROSITE-ProRule" id="PRU00325"/>
    </source>
</evidence>
<comment type="caution">
    <text evidence="9">The sequence shown here is derived from an EMBL/GenBank/DDBJ whole genome shotgun (WGS) entry which is preliminary data.</text>
</comment>
<dbReference type="InterPro" id="IPR031052">
    <property type="entry name" value="FHY3/FAR1"/>
</dbReference>
<dbReference type="EMBL" id="JACGWN010000014">
    <property type="protein sequence ID" value="KAL0405614.1"/>
    <property type="molecule type" value="Genomic_DNA"/>
</dbReference>
<keyword evidence="2 6" id="KW-0479">Metal-binding</keyword>
<dbReference type="PANTHER" id="PTHR31669">
    <property type="entry name" value="PROTEIN FAR1-RELATED SEQUENCE 10-RELATED"/>
    <property type="match status" value="1"/>
</dbReference>
<evidence type="ECO:0000256" key="3">
    <source>
        <dbReference type="ARBA" id="ARBA00022771"/>
    </source>
</evidence>
<protein>
    <recommendedName>
        <fullName evidence="6">Protein FAR1-RELATED SEQUENCE</fullName>
    </recommendedName>
</protein>
<dbReference type="GO" id="GO:0006355">
    <property type="term" value="P:regulation of DNA-templated transcription"/>
    <property type="evidence" value="ECO:0007669"/>
    <property type="project" value="UniProtKB-UniRule"/>
</dbReference>
<accession>A0AAW2TM57</accession>
<reference evidence="9" key="2">
    <citation type="journal article" date="2024" name="Plant">
        <title>Genomic evolution and insights into agronomic trait innovations of Sesamum species.</title>
        <authorList>
            <person name="Miao H."/>
            <person name="Wang L."/>
            <person name="Qu L."/>
            <person name="Liu H."/>
            <person name="Sun Y."/>
            <person name="Le M."/>
            <person name="Wang Q."/>
            <person name="Wei S."/>
            <person name="Zheng Y."/>
            <person name="Lin W."/>
            <person name="Duan Y."/>
            <person name="Cao H."/>
            <person name="Xiong S."/>
            <person name="Wang X."/>
            <person name="Wei L."/>
            <person name="Li C."/>
            <person name="Ma Q."/>
            <person name="Ju M."/>
            <person name="Zhao R."/>
            <person name="Li G."/>
            <person name="Mu C."/>
            <person name="Tian Q."/>
            <person name="Mei H."/>
            <person name="Zhang T."/>
            <person name="Gao T."/>
            <person name="Zhang H."/>
        </authorList>
    </citation>
    <scope>NUCLEOTIDE SEQUENCE</scope>
    <source>
        <strain evidence="9">KEN1</strain>
    </source>
</reference>
<dbReference type="GO" id="GO:0008270">
    <property type="term" value="F:zinc ion binding"/>
    <property type="evidence" value="ECO:0007669"/>
    <property type="project" value="UniProtKB-UniRule"/>
</dbReference>
<reference evidence="9" key="1">
    <citation type="submission" date="2020-06" db="EMBL/GenBank/DDBJ databases">
        <authorList>
            <person name="Li T."/>
            <person name="Hu X."/>
            <person name="Zhang T."/>
            <person name="Song X."/>
            <person name="Zhang H."/>
            <person name="Dai N."/>
            <person name="Sheng W."/>
            <person name="Hou X."/>
            <person name="Wei L."/>
        </authorList>
    </citation>
    <scope>NUCLEOTIDE SEQUENCE</scope>
    <source>
        <strain evidence="9">KEN1</strain>
        <tissue evidence="9">Leaf</tissue>
    </source>
</reference>
<organism evidence="9">
    <name type="scientific">Sesamum latifolium</name>
    <dbReference type="NCBI Taxonomy" id="2727402"/>
    <lineage>
        <taxon>Eukaryota</taxon>
        <taxon>Viridiplantae</taxon>
        <taxon>Streptophyta</taxon>
        <taxon>Embryophyta</taxon>
        <taxon>Tracheophyta</taxon>
        <taxon>Spermatophyta</taxon>
        <taxon>Magnoliopsida</taxon>
        <taxon>eudicotyledons</taxon>
        <taxon>Gunneridae</taxon>
        <taxon>Pentapetalae</taxon>
        <taxon>asterids</taxon>
        <taxon>lamiids</taxon>
        <taxon>Lamiales</taxon>
        <taxon>Pedaliaceae</taxon>
        <taxon>Sesamum</taxon>
    </lineage>
</organism>
<evidence type="ECO:0000256" key="2">
    <source>
        <dbReference type="ARBA" id="ARBA00022723"/>
    </source>
</evidence>
<dbReference type="InterPro" id="IPR018289">
    <property type="entry name" value="MULE_transposase_dom"/>
</dbReference>